<organism evidence="2 3">
    <name type="scientific">Golovinomyces cichoracearum</name>
    <dbReference type="NCBI Taxonomy" id="62708"/>
    <lineage>
        <taxon>Eukaryota</taxon>
        <taxon>Fungi</taxon>
        <taxon>Dikarya</taxon>
        <taxon>Ascomycota</taxon>
        <taxon>Pezizomycotina</taxon>
        <taxon>Leotiomycetes</taxon>
        <taxon>Erysiphales</taxon>
        <taxon>Erysiphaceae</taxon>
        <taxon>Golovinomyces</taxon>
    </lineage>
</organism>
<name>A0A420JC17_9PEZI</name>
<feature type="compositionally biased region" description="Basic and acidic residues" evidence="1">
    <location>
        <begin position="23"/>
        <end position="32"/>
    </location>
</feature>
<feature type="compositionally biased region" description="Basic and acidic residues" evidence="1">
    <location>
        <begin position="1"/>
        <end position="13"/>
    </location>
</feature>
<evidence type="ECO:0000313" key="3">
    <source>
        <dbReference type="Proteomes" id="UP000285326"/>
    </source>
</evidence>
<accession>A0A420JC17</accession>
<feature type="region of interest" description="Disordered" evidence="1">
    <location>
        <begin position="1"/>
        <end position="62"/>
    </location>
</feature>
<gene>
    <name evidence="2" type="ORF">GcM1_111005</name>
</gene>
<reference evidence="2 3" key="1">
    <citation type="journal article" date="2018" name="BMC Genomics">
        <title>Comparative genome analyses reveal sequence features reflecting distinct modes of host-adaptation between dicot and monocot powdery mildew.</title>
        <authorList>
            <person name="Wu Y."/>
            <person name="Ma X."/>
            <person name="Pan Z."/>
            <person name="Kale S.D."/>
            <person name="Song Y."/>
            <person name="King H."/>
            <person name="Zhang Q."/>
            <person name="Presley C."/>
            <person name="Deng X."/>
            <person name="Wei C.I."/>
            <person name="Xiao S."/>
        </authorList>
    </citation>
    <scope>NUCLEOTIDE SEQUENCE [LARGE SCALE GENOMIC DNA]</scope>
    <source>
        <strain evidence="2">UMSG1</strain>
    </source>
</reference>
<comment type="caution">
    <text evidence="2">The sequence shown here is derived from an EMBL/GenBank/DDBJ whole genome shotgun (WGS) entry which is preliminary data.</text>
</comment>
<dbReference type="EMBL" id="MCBS01011147">
    <property type="protein sequence ID" value="RKF84340.1"/>
    <property type="molecule type" value="Genomic_DNA"/>
</dbReference>
<dbReference type="Proteomes" id="UP000285326">
    <property type="component" value="Unassembled WGS sequence"/>
</dbReference>
<evidence type="ECO:0000256" key="1">
    <source>
        <dbReference type="SAM" id="MobiDB-lite"/>
    </source>
</evidence>
<protein>
    <submittedName>
        <fullName evidence="2">Uncharacterized protein</fullName>
    </submittedName>
</protein>
<dbReference type="AlphaFoldDB" id="A0A420JC17"/>
<proteinExistence type="predicted"/>
<sequence length="62" mass="7196">MWDKDDEHEDHEPSSPLGTGNAENEHDLELPRLLDQPDSEINTSHDIRTSSPDTENTLRDRW</sequence>
<evidence type="ECO:0000313" key="2">
    <source>
        <dbReference type="EMBL" id="RKF84340.1"/>
    </source>
</evidence>